<keyword evidence="12" id="KW-1185">Reference proteome</keyword>
<dbReference type="STRING" id="765915.A0A1Y2HD05"/>
<comment type="caution">
    <text evidence="11">The sequence shown here is derived from an EMBL/GenBank/DDBJ whole genome shotgun (WGS) entry which is preliminary data.</text>
</comment>
<dbReference type="PROSITE" id="PS50294">
    <property type="entry name" value="WD_REPEATS_REGION"/>
    <property type="match status" value="2"/>
</dbReference>
<evidence type="ECO:0000259" key="10">
    <source>
        <dbReference type="Pfam" id="PF23769"/>
    </source>
</evidence>
<dbReference type="SMART" id="SM00320">
    <property type="entry name" value="WD40"/>
    <property type="match status" value="5"/>
</dbReference>
<dbReference type="Pfam" id="PF23769">
    <property type="entry name" value="Beta-prop_WDR75_2nd"/>
    <property type="match status" value="1"/>
</dbReference>
<dbReference type="AlphaFoldDB" id="A0A1Y2HD05"/>
<dbReference type="Gene3D" id="2.130.10.10">
    <property type="entry name" value="YVTN repeat-like/Quinoprotein amine dehydrogenase"/>
    <property type="match status" value="3"/>
</dbReference>
<dbReference type="InterPro" id="IPR036322">
    <property type="entry name" value="WD40_repeat_dom_sf"/>
</dbReference>
<evidence type="ECO:0000256" key="6">
    <source>
        <dbReference type="ARBA" id="ARBA00023163"/>
    </source>
</evidence>
<keyword evidence="2" id="KW-0690">Ribosome biogenesis</keyword>
<evidence type="ECO:0000256" key="8">
    <source>
        <dbReference type="PROSITE-ProRule" id="PRU00221"/>
    </source>
</evidence>
<keyword evidence="3" id="KW-0698">rRNA processing</keyword>
<evidence type="ECO:0000256" key="5">
    <source>
        <dbReference type="ARBA" id="ARBA00022737"/>
    </source>
</evidence>
<dbReference type="InterPro" id="IPR057644">
    <property type="entry name" value="Beta-prop_WDR75_2nd"/>
</dbReference>
<keyword evidence="5" id="KW-0677">Repeat</keyword>
<keyword evidence="4 8" id="KW-0853">WD repeat</keyword>
<gene>
    <name evidence="11" type="ORF">BCR44DRAFT_1443524</name>
</gene>
<name>A0A1Y2HD05_9FUNG</name>
<dbReference type="OrthoDB" id="4096at2759"/>
<feature type="repeat" description="WD" evidence="8">
    <location>
        <begin position="347"/>
        <end position="388"/>
    </location>
</feature>
<feature type="repeat" description="WD" evidence="8">
    <location>
        <begin position="133"/>
        <end position="175"/>
    </location>
</feature>
<comment type="subcellular location">
    <subcellularLocation>
        <location evidence="1">Nucleus</location>
        <location evidence="1">Nucleolus</location>
    </subcellularLocation>
</comment>
<dbReference type="InterPro" id="IPR019775">
    <property type="entry name" value="WD40_repeat_CS"/>
</dbReference>
<evidence type="ECO:0000256" key="3">
    <source>
        <dbReference type="ARBA" id="ARBA00022552"/>
    </source>
</evidence>
<protein>
    <submittedName>
        <fullName evidence="11">WD40-repeat-containing domain protein</fullName>
    </submittedName>
</protein>
<evidence type="ECO:0000256" key="7">
    <source>
        <dbReference type="ARBA" id="ARBA00023242"/>
    </source>
</evidence>
<evidence type="ECO:0000256" key="4">
    <source>
        <dbReference type="ARBA" id="ARBA00022574"/>
    </source>
</evidence>
<evidence type="ECO:0000313" key="11">
    <source>
        <dbReference type="EMBL" id="ORZ30942.1"/>
    </source>
</evidence>
<sequence length="966" mass="101842">MQVDAICPLPHVIRCVHDCSSIFHPSAFPPSLSSLQMAAATNSTSTATSAAGSAATAAASAPAVDQSPQSTLAGQALTQVLSLSKVVGGQLSAHPPLFTADSAHFLCIASSSIKLFSVRTGQQIRVLSPPDHPQSHTANITALALSPKNPLQLYSASVDGSIRLWDINDGALLKVWKFGVPISHFKIHPKVPSLAFMVTTKSSGKSAEKINSVLYLIDLSSSTYSRILKARYCSAFDVSADGTSLVLAARFKLHVGTLTSSLPSSTPASSSVVDASAMADGVTKPADKPHLIYEWVQHMNDRKILALATHPTEPKVATGDESGKIKLWSVLGDNAVAQGQEPIVQTFHWHARRVNHFAFTHDGRHLLSGGDEAVLVIWQLETGQKQFISQLVSEILSITVSPDMSLFALAQFDNSIRIVSAVNLAVQQSVVGLKSTAISSTQLATASTGPNATPADSSASGAASATSATSVSPDAFTRSLYDPTANDDSDLSSLRSLLTVEPRNGYIALEGTPGTVQFYNLHADCHVMDLSVVPYNYVAGDGVVAPKVTRLAFDPTGTWMVTVDEKQAAHRERKCTLRIWMYVPSQQRWELNTRVDGLPKITAAAFRPAPPTSGSSSSSSTPRAPLQLATTQEDGRFSIWELIGVKLGGVEHRTVDQWRCRASAYYRSHAPRAVAWAADGSVLAVAFADLVTLWDPESLVLAGVLTGPGRKPVSMVAMGSAGCPYLVGMSTSHITVWNLLTLEVAWTYAVPKGLGIQAFSVCSKRDQIVIVTRDNVSAATSAAASGADSGVEADENVIAPPIKSQLAVFNMSSPIPTSIQIVHEDILSVVFTPPASETAALDSNTELVYLTRDHNLKVLSAPKAVSASSATATPFISAPAAADAGVVTATAPRTSVFIRRPKPAISDTTDVVEAVPEAGSLASNALSGMRPALSALLEAPAHAIPSVEAVFETLLGGLLELNVNQE</sequence>
<organism evidence="11 12">
    <name type="scientific">Catenaria anguillulae PL171</name>
    <dbReference type="NCBI Taxonomy" id="765915"/>
    <lineage>
        <taxon>Eukaryota</taxon>
        <taxon>Fungi</taxon>
        <taxon>Fungi incertae sedis</taxon>
        <taxon>Blastocladiomycota</taxon>
        <taxon>Blastocladiomycetes</taxon>
        <taxon>Blastocladiales</taxon>
        <taxon>Catenariaceae</taxon>
        <taxon>Catenaria</taxon>
    </lineage>
</organism>
<keyword evidence="7" id="KW-0539">Nucleus</keyword>
<dbReference type="PROSITE" id="PS00678">
    <property type="entry name" value="WD_REPEATS_1"/>
    <property type="match status" value="1"/>
</dbReference>
<dbReference type="SUPFAM" id="SSF50978">
    <property type="entry name" value="WD40 repeat-like"/>
    <property type="match status" value="2"/>
</dbReference>
<keyword evidence="6" id="KW-0804">Transcription</keyword>
<dbReference type="PANTHER" id="PTHR44215:SF1">
    <property type="entry name" value="WD REPEAT-CONTAINING PROTEIN 75"/>
    <property type="match status" value="1"/>
</dbReference>
<feature type="compositionally biased region" description="Low complexity" evidence="9">
    <location>
        <begin position="452"/>
        <end position="466"/>
    </location>
</feature>
<evidence type="ECO:0000313" key="12">
    <source>
        <dbReference type="Proteomes" id="UP000193411"/>
    </source>
</evidence>
<feature type="region of interest" description="Disordered" evidence="9">
    <location>
        <begin position="606"/>
        <end position="627"/>
    </location>
</feature>
<dbReference type="GO" id="GO:2000234">
    <property type="term" value="P:positive regulation of rRNA processing"/>
    <property type="evidence" value="ECO:0007669"/>
    <property type="project" value="TreeGrafter"/>
</dbReference>
<evidence type="ECO:0000256" key="2">
    <source>
        <dbReference type="ARBA" id="ARBA00022517"/>
    </source>
</evidence>
<dbReference type="InterPro" id="IPR053826">
    <property type="entry name" value="WDR75"/>
</dbReference>
<dbReference type="GO" id="GO:0006364">
    <property type="term" value="P:rRNA processing"/>
    <property type="evidence" value="ECO:0007669"/>
    <property type="project" value="UniProtKB-KW"/>
</dbReference>
<evidence type="ECO:0000256" key="1">
    <source>
        <dbReference type="ARBA" id="ARBA00004604"/>
    </source>
</evidence>
<dbReference type="InterPro" id="IPR015943">
    <property type="entry name" value="WD40/YVTN_repeat-like_dom_sf"/>
</dbReference>
<dbReference type="GO" id="GO:0045943">
    <property type="term" value="P:positive regulation of transcription by RNA polymerase I"/>
    <property type="evidence" value="ECO:0007669"/>
    <property type="project" value="InterPro"/>
</dbReference>
<dbReference type="GO" id="GO:0032040">
    <property type="term" value="C:small-subunit processome"/>
    <property type="evidence" value="ECO:0007669"/>
    <property type="project" value="InterPro"/>
</dbReference>
<dbReference type="PROSITE" id="PS50082">
    <property type="entry name" value="WD_REPEATS_2"/>
    <property type="match status" value="2"/>
</dbReference>
<evidence type="ECO:0000256" key="9">
    <source>
        <dbReference type="SAM" id="MobiDB-lite"/>
    </source>
</evidence>
<dbReference type="EMBL" id="MCFL01000071">
    <property type="protein sequence ID" value="ORZ30942.1"/>
    <property type="molecule type" value="Genomic_DNA"/>
</dbReference>
<reference evidence="11 12" key="1">
    <citation type="submission" date="2016-07" db="EMBL/GenBank/DDBJ databases">
        <title>Pervasive Adenine N6-methylation of Active Genes in Fungi.</title>
        <authorList>
            <consortium name="DOE Joint Genome Institute"/>
            <person name="Mondo S.J."/>
            <person name="Dannebaum R.O."/>
            <person name="Kuo R.C."/>
            <person name="Labutti K."/>
            <person name="Haridas S."/>
            <person name="Kuo A."/>
            <person name="Salamov A."/>
            <person name="Ahrendt S.R."/>
            <person name="Lipzen A."/>
            <person name="Sullivan W."/>
            <person name="Andreopoulos W.B."/>
            <person name="Clum A."/>
            <person name="Lindquist E."/>
            <person name="Daum C."/>
            <person name="Ramamoorthy G.K."/>
            <person name="Gryganskyi A."/>
            <person name="Culley D."/>
            <person name="Magnuson J.K."/>
            <person name="James T.Y."/>
            <person name="O'Malley M.A."/>
            <person name="Stajich J.E."/>
            <person name="Spatafora J.W."/>
            <person name="Visel A."/>
            <person name="Grigoriev I.V."/>
        </authorList>
    </citation>
    <scope>NUCLEOTIDE SEQUENCE [LARGE SCALE GENOMIC DNA]</scope>
    <source>
        <strain evidence="11 12">PL171</strain>
    </source>
</reference>
<dbReference type="Proteomes" id="UP000193411">
    <property type="component" value="Unassembled WGS sequence"/>
</dbReference>
<dbReference type="InterPro" id="IPR001680">
    <property type="entry name" value="WD40_rpt"/>
</dbReference>
<dbReference type="GO" id="GO:0003723">
    <property type="term" value="F:RNA binding"/>
    <property type="evidence" value="ECO:0007669"/>
    <property type="project" value="InterPro"/>
</dbReference>
<feature type="compositionally biased region" description="Low complexity" evidence="9">
    <location>
        <begin position="612"/>
        <end position="625"/>
    </location>
</feature>
<feature type="domain" description="WD repeat-containing protein 75 second beta-propeller" evidence="10">
    <location>
        <begin position="498"/>
        <end position="749"/>
    </location>
</feature>
<dbReference type="PANTHER" id="PTHR44215">
    <property type="entry name" value="WD REPEAT-CONTAINING PROTEIN 75"/>
    <property type="match status" value="1"/>
</dbReference>
<feature type="region of interest" description="Disordered" evidence="9">
    <location>
        <begin position="444"/>
        <end position="466"/>
    </location>
</feature>
<dbReference type="Pfam" id="PF23869">
    <property type="entry name" value="Beta-prop_WDR75_1st"/>
    <property type="match status" value="2"/>
</dbReference>
<proteinExistence type="predicted"/>
<accession>A0A1Y2HD05</accession>